<feature type="transmembrane region" description="Helical" evidence="1">
    <location>
        <begin position="35"/>
        <end position="55"/>
    </location>
</feature>
<keyword evidence="1" id="KW-0812">Transmembrane</keyword>
<keyword evidence="1" id="KW-1133">Transmembrane helix</keyword>
<dbReference type="Proteomes" id="UP000196368">
    <property type="component" value="Unassembled WGS sequence"/>
</dbReference>
<keyword evidence="1" id="KW-0472">Membrane</keyword>
<proteinExistence type="predicted"/>
<evidence type="ECO:0000313" key="3">
    <source>
        <dbReference type="Proteomes" id="UP000196368"/>
    </source>
</evidence>
<dbReference type="RefSeq" id="WP_087288206.1">
    <property type="nucleotide sequence ID" value="NZ_NFJD01000002.1"/>
</dbReference>
<feature type="transmembrane region" description="Helical" evidence="1">
    <location>
        <begin position="6"/>
        <end position="23"/>
    </location>
</feature>
<comment type="caution">
    <text evidence="2">The sequence shown here is derived from an EMBL/GenBank/DDBJ whole genome shotgun (WGS) entry which is preliminary data.</text>
</comment>
<name>A0A1Y4DNR2_9BACT</name>
<gene>
    <name evidence="2" type="ORF">B5F75_04075</name>
</gene>
<evidence type="ECO:0000256" key="1">
    <source>
        <dbReference type="SAM" id="Phobius"/>
    </source>
</evidence>
<sequence>MMGIITILIFVVLLAVPGFYIITRKVFPKGSKKSAMWISILLTILLVGILAAVTATTPV</sequence>
<accession>A0A1Y4DNR2</accession>
<reference evidence="3" key="1">
    <citation type="submission" date="2017-04" db="EMBL/GenBank/DDBJ databases">
        <title>Function of individual gut microbiota members based on whole genome sequencing of pure cultures obtained from chicken caecum.</title>
        <authorList>
            <person name="Medvecky M."/>
            <person name="Cejkova D."/>
            <person name="Polansky O."/>
            <person name="Karasova D."/>
            <person name="Kubasova T."/>
            <person name="Cizek A."/>
            <person name="Rychlik I."/>
        </authorList>
    </citation>
    <scope>NUCLEOTIDE SEQUENCE [LARGE SCALE GENOMIC DNA]</scope>
    <source>
        <strain evidence="3">An273</strain>
    </source>
</reference>
<organism evidence="2 3">
    <name type="scientific">Candidatus Avelusimicrobium gallicola</name>
    <dbReference type="NCBI Taxonomy" id="2562704"/>
    <lineage>
        <taxon>Bacteria</taxon>
        <taxon>Pseudomonadati</taxon>
        <taxon>Elusimicrobiota</taxon>
        <taxon>Elusimicrobia</taxon>
        <taxon>Elusimicrobiales</taxon>
        <taxon>Elusimicrobiaceae</taxon>
        <taxon>Candidatus Avelusimicrobium</taxon>
    </lineage>
</organism>
<dbReference type="AlphaFoldDB" id="A0A1Y4DNR2"/>
<evidence type="ECO:0000313" key="2">
    <source>
        <dbReference type="EMBL" id="OUO57031.1"/>
    </source>
</evidence>
<keyword evidence="3" id="KW-1185">Reference proteome</keyword>
<dbReference type="EMBL" id="NFJD01000002">
    <property type="protein sequence ID" value="OUO57031.1"/>
    <property type="molecule type" value="Genomic_DNA"/>
</dbReference>
<protein>
    <submittedName>
        <fullName evidence="2">Uncharacterized protein</fullName>
    </submittedName>
</protein>